<dbReference type="Proteomes" id="UP001164693">
    <property type="component" value="Chromosome"/>
</dbReference>
<organism evidence="1 2">
    <name type="scientific">Jatrophihabitans cynanchi</name>
    <dbReference type="NCBI Taxonomy" id="2944128"/>
    <lineage>
        <taxon>Bacteria</taxon>
        <taxon>Bacillati</taxon>
        <taxon>Actinomycetota</taxon>
        <taxon>Actinomycetes</taxon>
        <taxon>Jatrophihabitantales</taxon>
        <taxon>Jatrophihabitantaceae</taxon>
        <taxon>Jatrophihabitans</taxon>
    </lineage>
</organism>
<sequence length="141" mass="14960">MAVTQPPATIGPDGDGRVDGSRRLVRLPAKTAAVLVALAASALIGYGLGRHTSSDHVLVGQAYHSSTQGTVKVGGWAYGFFIGPNVMDWYDAHGGSHSGGIPPCLQHPGESWIRFGYSTAVGPEGQSSWRVVDWVQCWHHP</sequence>
<reference evidence="1" key="1">
    <citation type="submission" date="2022-05" db="EMBL/GenBank/DDBJ databases">
        <title>Jatrophihabitans sp. SB3-54 whole genome sequence.</title>
        <authorList>
            <person name="Suh M.K."/>
            <person name="Eom M.K."/>
            <person name="Kim J.S."/>
            <person name="Kim H.S."/>
            <person name="Do H.E."/>
            <person name="Shin Y.K."/>
            <person name="Lee J.-S."/>
        </authorList>
    </citation>
    <scope>NUCLEOTIDE SEQUENCE</scope>
    <source>
        <strain evidence="1">SB3-54</strain>
    </source>
</reference>
<evidence type="ECO:0000313" key="1">
    <source>
        <dbReference type="EMBL" id="WAX55811.1"/>
    </source>
</evidence>
<dbReference type="EMBL" id="CP097463">
    <property type="protein sequence ID" value="WAX55811.1"/>
    <property type="molecule type" value="Genomic_DNA"/>
</dbReference>
<protein>
    <submittedName>
        <fullName evidence="1">Uncharacterized protein</fullName>
    </submittedName>
</protein>
<gene>
    <name evidence="1" type="ORF">M6B22_14850</name>
</gene>
<accession>A0ABY7JTC3</accession>
<evidence type="ECO:0000313" key="2">
    <source>
        <dbReference type="Proteomes" id="UP001164693"/>
    </source>
</evidence>
<dbReference type="RefSeq" id="WP_269442334.1">
    <property type="nucleotide sequence ID" value="NZ_CP097463.1"/>
</dbReference>
<name>A0ABY7JTC3_9ACTN</name>
<keyword evidence="2" id="KW-1185">Reference proteome</keyword>
<proteinExistence type="predicted"/>